<proteinExistence type="predicted"/>
<name>A0ABY8S811_9GAMM</name>
<reference evidence="1 2" key="1">
    <citation type="submission" date="2023-05" db="EMBL/GenBank/DDBJ databases">
        <title>The complete genome of Acinetobacter sp. nov KCTC 92772.</title>
        <authorList>
            <person name="Zhou G."/>
        </authorList>
    </citation>
    <scope>NUCLEOTIDE SEQUENCE [LARGE SCALE GENOMIC DNA]</scope>
    <source>
        <strain evidence="1 2">KCTC 92772</strain>
    </source>
</reference>
<organism evidence="1 2">
    <name type="scientific">Acinetobacter corruptisaponis</name>
    <dbReference type="NCBI Taxonomy" id="3045147"/>
    <lineage>
        <taxon>Bacteria</taxon>
        <taxon>Pseudomonadati</taxon>
        <taxon>Pseudomonadota</taxon>
        <taxon>Gammaproteobacteria</taxon>
        <taxon>Moraxellales</taxon>
        <taxon>Moraxellaceae</taxon>
        <taxon>Acinetobacter</taxon>
    </lineage>
</organism>
<accession>A0ABY8S811</accession>
<keyword evidence="2" id="KW-1185">Reference proteome</keyword>
<dbReference type="InterPro" id="IPR029060">
    <property type="entry name" value="PIN-like_dom_sf"/>
</dbReference>
<dbReference type="PROSITE" id="PS51257">
    <property type="entry name" value="PROKAR_LIPOPROTEIN"/>
    <property type="match status" value="1"/>
</dbReference>
<dbReference type="Proteomes" id="UP001229836">
    <property type="component" value="Chromosome"/>
</dbReference>
<dbReference type="RefSeq" id="WP_283268880.1">
    <property type="nucleotide sequence ID" value="NZ_CP125669.1"/>
</dbReference>
<sequence length="54" mass="6155">MGISKALDSKFTDFEDIIQYFAALSFGCTMIVTRNIQDYKFAELKVVLPSIFID</sequence>
<dbReference type="SUPFAM" id="SSF88723">
    <property type="entry name" value="PIN domain-like"/>
    <property type="match status" value="1"/>
</dbReference>
<evidence type="ECO:0000313" key="1">
    <source>
        <dbReference type="EMBL" id="WHP07233.1"/>
    </source>
</evidence>
<protein>
    <submittedName>
        <fullName evidence="1">Toxin-antitoxin system, toxin component, PIN family protein</fullName>
    </submittedName>
</protein>
<evidence type="ECO:0000313" key="2">
    <source>
        <dbReference type="Proteomes" id="UP001229836"/>
    </source>
</evidence>
<dbReference type="EMBL" id="CP125669">
    <property type="protein sequence ID" value="WHP07233.1"/>
    <property type="molecule type" value="Genomic_DNA"/>
</dbReference>
<gene>
    <name evidence="1" type="ORF">QLH32_07195</name>
</gene>